<feature type="compositionally biased region" description="Low complexity" evidence="1">
    <location>
        <begin position="190"/>
        <end position="210"/>
    </location>
</feature>
<feature type="compositionally biased region" description="Gly residues" evidence="1">
    <location>
        <begin position="168"/>
        <end position="177"/>
    </location>
</feature>
<dbReference type="EMBL" id="JALLAZ020000137">
    <property type="protein sequence ID" value="KAL3802717.1"/>
    <property type="molecule type" value="Genomic_DNA"/>
</dbReference>
<evidence type="ECO:0000256" key="2">
    <source>
        <dbReference type="SAM" id="SignalP"/>
    </source>
</evidence>
<dbReference type="AlphaFoldDB" id="A0ABD3QRK3"/>
<name>A0ABD3QRK3_9STRA</name>
<organism evidence="3 4">
    <name type="scientific">Stephanodiscus triporus</name>
    <dbReference type="NCBI Taxonomy" id="2934178"/>
    <lineage>
        <taxon>Eukaryota</taxon>
        <taxon>Sar</taxon>
        <taxon>Stramenopiles</taxon>
        <taxon>Ochrophyta</taxon>
        <taxon>Bacillariophyta</taxon>
        <taxon>Coscinodiscophyceae</taxon>
        <taxon>Thalassiosirophycidae</taxon>
        <taxon>Stephanodiscales</taxon>
        <taxon>Stephanodiscaceae</taxon>
        <taxon>Stephanodiscus</taxon>
    </lineage>
</organism>
<dbReference type="Proteomes" id="UP001530315">
    <property type="component" value="Unassembled WGS sequence"/>
</dbReference>
<evidence type="ECO:0000313" key="4">
    <source>
        <dbReference type="Proteomes" id="UP001530315"/>
    </source>
</evidence>
<accession>A0ABD3QRK3</accession>
<feature type="compositionally biased region" description="Low complexity" evidence="1">
    <location>
        <begin position="392"/>
        <end position="401"/>
    </location>
</feature>
<gene>
    <name evidence="3" type="ORF">ACHAW5_000969</name>
</gene>
<feature type="region of interest" description="Disordered" evidence="1">
    <location>
        <begin position="161"/>
        <end position="432"/>
    </location>
</feature>
<feature type="chain" id="PRO_5044806115" evidence="2">
    <location>
        <begin position="21"/>
        <end position="432"/>
    </location>
</feature>
<feature type="signal peptide" evidence="2">
    <location>
        <begin position="1"/>
        <end position="20"/>
    </location>
</feature>
<sequence length="432" mass="45023">MISYITCTAALLALAEPIAAIRSNDYDKRHGLRKLYYSEGQVVTDVQTKCDQVIEGNPKRCVIVCVEVTSVKDGYELVDEYSKVSQRKCEDGWEHDGHDGDDDDWKGHAEWPMYSPTTQFPTYYPTELVDDGHKTDTEWTGVGHERVVDWTDDGWTSYYDESQVSEGSKGGKSGGYSKGSKTGHSKSSKSKAGYSKSSKSNGSKGGSYSKSSKEYYVGNLNGGEGSGYSKSNKSSGADDVGDWDATILESIPDEWEAASWSGGAGVIEGSGSSKSSKPKSDSWSSGASIITGGKVSGSSKSSKSESLSWSSGAASSGKSSKLITESASWSGGVGGSSKSSKPESLSWSGGAGVNEEGNGLGSSKSSKLAGDSNEWESAKWSGGGLIEGDKGSGSSKSSKPAGGSGDVIDGKGSIPKTVSERESDSWSGGGAL</sequence>
<keyword evidence="2" id="KW-0732">Signal</keyword>
<proteinExistence type="predicted"/>
<protein>
    <submittedName>
        <fullName evidence="3">Uncharacterized protein</fullName>
    </submittedName>
</protein>
<comment type="caution">
    <text evidence="3">The sequence shown here is derived from an EMBL/GenBank/DDBJ whole genome shotgun (WGS) entry which is preliminary data.</text>
</comment>
<reference evidence="3 4" key="1">
    <citation type="submission" date="2024-10" db="EMBL/GenBank/DDBJ databases">
        <title>Updated reference genomes for cyclostephanoid diatoms.</title>
        <authorList>
            <person name="Roberts W.R."/>
            <person name="Alverson A.J."/>
        </authorList>
    </citation>
    <scope>NUCLEOTIDE SEQUENCE [LARGE SCALE GENOMIC DNA]</scope>
    <source>
        <strain evidence="3 4">AJA276-08</strain>
    </source>
</reference>
<evidence type="ECO:0000313" key="3">
    <source>
        <dbReference type="EMBL" id="KAL3802717.1"/>
    </source>
</evidence>
<evidence type="ECO:0000256" key="1">
    <source>
        <dbReference type="SAM" id="MobiDB-lite"/>
    </source>
</evidence>
<keyword evidence="4" id="KW-1185">Reference proteome</keyword>
<feature type="compositionally biased region" description="Low complexity" evidence="1">
    <location>
        <begin position="269"/>
        <end position="368"/>
    </location>
</feature>